<organism evidence="2 3">
    <name type="scientific">Mesoflavibacter zeaxanthinifaciens subsp. sabulilitoris</name>
    <dbReference type="NCBI Taxonomy" id="1520893"/>
    <lineage>
        <taxon>Bacteria</taxon>
        <taxon>Pseudomonadati</taxon>
        <taxon>Bacteroidota</taxon>
        <taxon>Flavobacteriia</taxon>
        <taxon>Flavobacteriales</taxon>
        <taxon>Flavobacteriaceae</taxon>
        <taxon>Mesoflavibacter</taxon>
    </lineage>
</organism>
<evidence type="ECO:0000313" key="2">
    <source>
        <dbReference type="EMBL" id="PSG89408.1"/>
    </source>
</evidence>
<reference evidence="2 3" key="1">
    <citation type="submission" date="2018-03" db="EMBL/GenBank/DDBJ databases">
        <title>Mesoflavibacter sp. HG37 and Mesoflavibacter sp. HG96 sp.nov., two marine bacteria isolated from seawater of Western Pacific Ocean.</title>
        <authorList>
            <person name="Cheng H."/>
            <person name="Wu Y.-H."/>
            <person name="Guo L.-L."/>
            <person name="Xu X.-W."/>
        </authorList>
    </citation>
    <scope>NUCLEOTIDE SEQUENCE [LARGE SCALE GENOMIC DNA]</scope>
    <source>
        <strain evidence="2 3">KCTC 42117</strain>
    </source>
</reference>
<evidence type="ECO:0000256" key="1">
    <source>
        <dbReference type="SAM" id="Phobius"/>
    </source>
</evidence>
<feature type="transmembrane region" description="Helical" evidence="1">
    <location>
        <begin position="25"/>
        <end position="46"/>
    </location>
</feature>
<dbReference type="EMBL" id="PXOT01000024">
    <property type="protein sequence ID" value="PSG89408.1"/>
    <property type="molecule type" value="Genomic_DNA"/>
</dbReference>
<name>A0A2T1NBA6_9FLAO</name>
<proteinExistence type="predicted"/>
<sequence>MTHIKFSVLGGTLSSAWIHITSDDLIKTALMAAIGAVISYVVSLLVKRLHQTLLKLRSGQVPRKKKK</sequence>
<keyword evidence="1" id="KW-1133">Transmembrane helix</keyword>
<accession>A0A2T1NBA6</accession>
<protein>
    <submittedName>
        <fullName evidence="2">Uncharacterized protein</fullName>
    </submittedName>
</protein>
<keyword evidence="1" id="KW-0812">Transmembrane</keyword>
<keyword evidence="1" id="KW-0472">Membrane</keyword>
<gene>
    <name evidence="2" type="ORF">C7H61_09015</name>
</gene>
<dbReference type="OrthoDB" id="1452636at2"/>
<dbReference type="Proteomes" id="UP000238430">
    <property type="component" value="Unassembled WGS sequence"/>
</dbReference>
<dbReference type="AlphaFoldDB" id="A0A2T1NBA6"/>
<keyword evidence="3" id="KW-1185">Reference proteome</keyword>
<evidence type="ECO:0000313" key="3">
    <source>
        <dbReference type="Proteomes" id="UP000238430"/>
    </source>
</evidence>
<comment type="caution">
    <text evidence="2">The sequence shown here is derived from an EMBL/GenBank/DDBJ whole genome shotgun (WGS) entry which is preliminary data.</text>
</comment>